<evidence type="ECO:0000313" key="1">
    <source>
        <dbReference type="EnsemblMetazoa" id="PPA39071.1"/>
    </source>
</evidence>
<dbReference type="Proteomes" id="UP000005239">
    <property type="component" value="Unassembled WGS sequence"/>
</dbReference>
<dbReference type="PANTHER" id="PTHR46178">
    <property type="entry name" value="SEVEN TM RECEPTOR"/>
    <property type="match status" value="1"/>
</dbReference>
<dbReference type="InterPro" id="IPR019428">
    <property type="entry name" value="7TM_GPCR_serpentine_rcpt_Str"/>
</dbReference>
<accession>A0A8R1UUA8</accession>
<name>A0A2A6CAP1_PRIPA</name>
<dbReference type="Pfam" id="PF10318">
    <property type="entry name" value="7TM_GPCR_Srh"/>
    <property type="match status" value="1"/>
</dbReference>
<dbReference type="InterPro" id="IPR019422">
    <property type="entry name" value="7TM_GPCR_serpentine_rcpt_Srh"/>
</dbReference>
<accession>A0A2A6CAP1</accession>
<organism evidence="1 2">
    <name type="scientific">Pristionchus pacificus</name>
    <name type="common">Parasitic nematode worm</name>
    <dbReference type="NCBI Taxonomy" id="54126"/>
    <lineage>
        <taxon>Eukaryota</taxon>
        <taxon>Metazoa</taxon>
        <taxon>Ecdysozoa</taxon>
        <taxon>Nematoda</taxon>
        <taxon>Chromadorea</taxon>
        <taxon>Rhabditida</taxon>
        <taxon>Rhabditina</taxon>
        <taxon>Diplogasteromorpha</taxon>
        <taxon>Diplogasteroidea</taxon>
        <taxon>Neodiplogasteridae</taxon>
        <taxon>Pristionchus</taxon>
    </lineage>
</organism>
<reference evidence="1" key="2">
    <citation type="submission" date="2022-06" db="UniProtKB">
        <authorList>
            <consortium name="EnsemblMetazoa"/>
        </authorList>
    </citation>
    <scope>IDENTIFICATION</scope>
    <source>
        <strain evidence="1">PS312</strain>
    </source>
</reference>
<evidence type="ECO:0000313" key="2">
    <source>
        <dbReference type="Proteomes" id="UP000005239"/>
    </source>
</evidence>
<dbReference type="EnsemblMetazoa" id="PPA39071.1">
    <property type="protein sequence ID" value="PPA39071.1"/>
    <property type="gene ID" value="WBGene00277440"/>
</dbReference>
<gene>
    <name evidence="1" type="primary">WBGene00277440</name>
</gene>
<dbReference type="SUPFAM" id="SSF81321">
    <property type="entry name" value="Family A G protein-coupled receptor-like"/>
    <property type="match status" value="1"/>
</dbReference>
<dbReference type="PANTHER" id="PTHR46178:SF9">
    <property type="entry name" value="SEVEN TM RECEPTOR"/>
    <property type="match status" value="1"/>
</dbReference>
<reference evidence="2" key="1">
    <citation type="journal article" date="2008" name="Nat. Genet.">
        <title>The Pristionchus pacificus genome provides a unique perspective on nematode lifestyle and parasitism.</title>
        <authorList>
            <person name="Dieterich C."/>
            <person name="Clifton S.W."/>
            <person name="Schuster L.N."/>
            <person name="Chinwalla A."/>
            <person name="Delehaunty K."/>
            <person name="Dinkelacker I."/>
            <person name="Fulton L."/>
            <person name="Fulton R."/>
            <person name="Godfrey J."/>
            <person name="Minx P."/>
            <person name="Mitreva M."/>
            <person name="Roeseler W."/>
            <person name="Tian H."/>
            <person name="Witte H."/>
            <person name="Yang S.P."/>
            <person name="Wilson R.K."/>
            <person name="Sommer R.J."/>
        </authorList>
    </citation>
    <scope>NUCLEOTIDE SEQUENCE [LARGE SCALE GENOMIC DNA]</scope>
    <source>
        <strain evidence="2">PS312</strain>
    </source>
</reference>
<dbReference type="Pfam" id="PF10326">
    <property type="entry name" value="7TM_GPCR_Str"/>
    <property type="match status" value="1"/>
</dbReference>
<protein>
    <submittedName>
        <fullName evidence="1">G protein-coupled receptor</fullName>
    </submittedName>
</protein>
<sequence>MYQNHGDDKMVIVFSLAPWRENKRIFKVSLNLFFFSYIAILIHITMSSLYRYALLCNKNLRRMFEKRLRIMLGIIFLFCFSVYYLDALSEILADDVLLSKEIMKTIHKMYNADLTRIGVVGNTIENLSTQPLSGKMGLIVVLGIGFMFISACCGYAIHLTLQGTAISPKTKEAHSKALNLLLAQFALPVIFLHIPTFTFECYSLLIQDKIPMFVRVYIRIFLTYYPVANAAFLTDDFRNYILSLSGGEWKVVSVITPLPIIVSPIPTVWLQTLNDLLDHDVIISEDAINTVQREYKVDLTSVPTVTNQPLMTKVLFILLIGVLFNSISGWCRAISSKAKRAHLKALRLLLVQFALPFFFLYLPTIVIESFALFLQTNIPMFCKIYILILFSCYPVASASCVLFLTDDFRLFILSSGECLVVNVVVIPPPIINSFDYPPDRNTTRSL</sequence>
<dbReference type="AlphaFoldDB" id="A0A2A6CAP1"/>
<proteinExistence type="predicted"/>
<keyword evidence="2" id="KW-1185">Reference proteome</keyword>